<dbReference type="Ensembl" id="ENSSLDT00000016700.1">
    <property type="protein sequence ID" value="ENSSLDP00000016105.1"/>
    <property type="gene ID" value="ENSSLDG00000012782.1"/>
</dbReference>
<dbReference type="GeneTree" id="ENSGT00940000178611"/>
<dbReference type="STRING" id="1841481.ENSSLDP00000016105"/>
<dbReference type="InterPro" id="IPR002492">
    <property type="entry name" value="Transposase_Tc1-like"/>
</dbReference>
<dbReference type="GO" id="GO:0015074">
    <property type="term" value="P:DNA integration"/>
    <property type="evidence" value="ECO:0007669"/>
    <property type="project" value="InterPro"/>
</dbReference>
<dbReference type="InterPro" id="IPR036397">
    <property type="entry name" value="RNaseH_sf"/>
</dbReference>
<dbReference type="Proteomes" id="UP000261360">
    <property type="component" value="Unplaced"/>
</dbReference>
<dbReference type="AlphaFoldDB" id="A0A3B4XK47"/>
<reference evidence="2" key="1">
    <citation type="submission" date="2025-08" db="UniProtKB">
        <authorList>
            <consortium name="Ensembl"/>
        </authorList>
    </citation>
    <scope>IDENTIFICATION</scope>
</reference>
<organism evidence="2 3">
    <name type="scientific">Seriola lalandi dorsalis</name>
    <dbReference type="NCBI Taxonomy" id="1841481"/>
    <lineage>
        <taxon>Eukaryota</taxon>
        <taxon>Metazoa</taxon>
        <taxon>Chordata</taxon>
        <taxon>Craniata</taxon>
        <taxon>Vertebrata</taxon>
        <taxon>Euteleostomi</taxon>
        <taxon>Actinopterygii</taxon>
        <taxon>Neopterygii</taxon>
        <taxon>Teleostei</taxon>
        <taxon>Neoteleostei</taxon>
        <taxon>Acanthomorphata</taxon>
        <taxon>Carangaria</taxon>
        <taxon>Carangiformes</taxon>
        <taxon>Carangidae</taxon>
        <taxon>Seriola</taxon>
    </lineage>
</organism>
<evidence type="ECO:0000313" key="2">
    <source>
        <dbReference type="Ensembl" id="ENSSLDP00000016105.1"/>
    </source>
</evidence>
<accession>A0A3B4XK47</accession>
<evidence type="ECO:0000259" key="1">
    <source>
        <dbReference type="Pfam" id="PF01498"/>
    </source>
</evidence>
<sequence>GFPHIIYFAQIDCIIHPNSVRLCLYCDLRPKVTTPLEDQCIKLSSLRDRKTPISKSTVKRRLSCGGLRGRVAGSKPLLTRENKAKRLRWAKKYQNFTVDERRNVIFTDESKFEIYGSNRRECHTIRGLDLFRLDNVSKLYQFASSFDLVHHILNGETKQVVKLW</sequence>
<feature type="domain" description="Transposase Tc1-like" evidence="1">
    <location>
        <begin position="45"/>
        <end position="95"/>
    </location>
</feature>
<dbReference type="GO" id="GO:0003677">
    <property type="term" value="F:DNA binding"/>
    <property type="evidence" value="ECO:0007669"/>
    <property type="project" value="InterPro"/>
</dbReference>
<evidence type="ECO:0000313" key="3">
    <source>
        <dbReference type="Proteomes" id="UP000261360"/>
    </source>
</evidence>
<proteinExistence type="predicted"/>
<name>A0A3B4XK47_SERLL</name>
<keyword evidence="3" id="KW-1185">Reference proteome</keyword>
<protein>
    <recommendedName>
        <fullName evidence="1">Transposase Tc1-like domain-containing protein</fullName>
    </recommendedName>
</protein>
<dbReference type="Gene3D" id="3.30.420.10">
    <property type="entry name" value="Ribonuclease H-like superfamily/Ribonuclease H"/>
    <property type="match status" value="1"/>
</dbReference>
<reference evidence="2" key="2">
    <citation type="submission" date="2025-09" db="UniProtKB">
        <authorList>
            <consortium name="Ensembl"/>
        </authorList>
    </citation>
    <scope>IDENTIFICATION</scope>
</reference>
<dbReference type="GO" id="GO:0006313">
    <property type="term" value="P:DNA transposition"/>
    <property type="evidence" value="ECO:0007669"/>
    <property type="project" value="InterPro"/>
</dbReference>
<dbReference type="Pfam" id="PF01498">
    <property type="entry name" value="HTH_Tnp_Tc3_2"/>
    <property type="match status" value="1"/>
</dbReference>